<reference evidence="9" key="1">
    <citation type="journal article" date="2023" name="IMA Fungus">
        <title>Comparative genomic study of the Penicillium genus elucidates a diverse pangenome and 15 lateral gene transfer events.</title>
        <authorList>
            <person name="Petersen C."/>
            <person name="Sorensen T."/>
            <person name="Nielsen M.R."/>
            <person name="Sondergaard T.E."/>
            <person name="Sorensen J.L."/>
            <person name="Fitzpatrick D.A."/>
            <person name="Frisvad J.C."/>
            <person name="Nielsen K.L."/>
        </authorList>
    </citation>
    <scope>NUCLEOTIDE SEQUENCE</scope>
    <source>
        <strain evidence="9">IBT 15450</strain>
    </source>
</reference>
<dbReference type="Pfam" id="PF20398">
    <property type="entry name" value="DUF6691"/>
    <property type="match status" value="1"/>
</dbReference>
<keyword evidence="10" id="KW-1185">Reference proteome</keyword>
<evidence type="ECO:0000256" key="5">
    <source>
        <dbReference type="ARBA" id="ARBA00022692"/>
    </source>
</evidence>
<evidence type="ECO:0000256" key="6">
    <source>
        <dbReference type="ARBA" id="ARBA00022989"/>
    </source>
</evidence>
<feature type="transmembrane region" description="Helical" evidence="8">
    <location>
        <begin position="116"/>
        <end position="135"/>
    </location>
</feature>
<keyword evidence="4" id="KW-0997">Cell inner membrane</keyword>
<feature type="transmembrane region" description="Helical" evidence="8">
    <location>
        <begin position="47"/>
        <end position="64"/>
    </location>
</feature>
<dbReference type="PANTHER" id="PTHR30574">
    <property type="entry name" value="INNER MEMBRANE PROTEIN YEDE"/>
    <property type="match status" value="1"/>
</dbReference>
<reference evidence="9" key="2">
    <citation type="submission" date="2023-01" db="EMBL/GenBank/DDBJ databases">
        <authorList>
            <person name="Petersen C."/>
        </authorList>
    </citation>
    <scope>NUCLEOTIDE SEQUENCE</scope>
    <source>
        <strain evidence="9">IBT 15450</strain>
    </source>
</reference>
<organism evidence="9 10">
    <name type="scientific">Penicillium canescens</name>
    <dbReference type="NCBI Taxonomy" id="5083"/>
    <lineage>
        <taxon>Eukaryota</taxon>
        <taxon>Fungi</taxon>
        <taxon>Dikarya</taxon>
        <taxon>Ascomycota</taxon>
        <taxon>Pezizomycotina</taxon>
        <taxon>Eurotiomycetes</taxon>
        <taxon>Eurotiomycetidae</taxon>
        <taxon>Eurotiales</taxon>
        <taxon>Aspergillaceae</taxon>
        <taxon>Penicillium</taxon>
    </lineage>
</organism>
<evidence type="ECO:0000256" key="8">
    <source>
        <dbReference type="SAM" id="Phobius"/>
    </source>
</evidence>
<dbReference type="AlphaFoldDB" id="A0AAD6NAG3"/>
<dbReference type="GO" id="GO:0005886">
    <property type="term" value="C:plasma membrane"/>
    <property type="evidence" value="ECO:0007669"/>
    <property type="project" value="UniProtKB-SubCell"/>
</dbReference>
<keyword evidence="6 8" id="KW-1133">Transmembrane helix</keyword>
<evidence type="ECO:0008006" key="11">
    <source>
        <dbReference type="Google" id="ProtNLM"/>
    </source>
</evidence>
<evidence type="ECO:0000256" key="1">
    <source>
        <dbReference type="ARBA" id="ARBA00004429"/>
    </source>
</evidence>
<feature type="transmembrane region" description="Helical" evidence="8">
    <location>
        <begin position="160"/>
        <end position="178"/>
    </location>
</feature>
<feature type="transmembrane region" description="Helical" evidence="8">
    <location>
        <begin position="230"/>
        <end position="248"/>
    </location>
</feature>
<dbReference type="EMBL" id="JAQJZL010000004">
    <property type="protein sequence ID" value="KAJ6044846.1"/>
    <property type="molecule type" value="Genomic_DNA"/>
</dbReference>
<name>A0AAD6NAG3_PENCN</name>
<evidence type="ECO:0000313" key="10">
    <source>
        <dbReference type="Proteomes" id="UP001219568"/>
    </source>
</evidence>
<evidence type="ECO:0000256" key="4">
    <source>
        <dbReference type="ARBA" id="ARBA00022519"/>
    </source>
</evidence>
<evidence type="ECO:0000256" key="3">
    <source>
        <dbReference type="ARBA" id="ARBA00022475"/>
    </source>
</evidence>
<proteinExistence type="predicted"/>
<feature type="transmembrane region" description="Helical" evidence="8">
    <location>
        <begin position="76"/>
        <end position="95"/>
    </location>
</feature>
<protein>
    <recommendedName>
        <fullName evidence="11">YeeE/YedE family integral membrane protein</fullName>
    </recommendedName>
</protein>
<comment type="caution">
    <text evidence="9">The sequence shown here is derived from an EMBL/GenBank/DDBJ whole genome shotgun (WGS) entry which is preliminary data.</text>
</comment>
<sequence>MFTPVHTTLGALLLFQGSSGLLLHNGAVFGISSLLSGIAFNPSRDNVPIIAGLVSSVVPVYLFAPSLIPSYPAAPHSWASAAATLGVGFLLGWGTKNGRGCTSGHMLCGLSRLSPRSLIATAVFFTTALLTANFVGGGANIPACGATPCYTPVYPSGPELVFMAGATILAGITNFGIVPRKVHRSEESRVAFSFIAGLEFGLGLLISGMADPAKVLQFFAFLTEPSRFDPSLALIILFGIGPSLFTFMTERPGQVFDKGKVVAKPTLAEKWRLPTATVADIDWRFVAGAASFGLAWGLRGVCPGPAVLRTVLQPTWGLATMSGYMLGNLFETLWRMLKL</sequence>
<feature type="transmembrane region" description="Helical" evidence="8">
    <location>
        <begin position="190"/>
        <end position="210"/>
    </location>
</feature>
<dbReference type="PANTHER" id="PTHR30574:SF1">
    <property type="entry name" value="SULPHUR TRANSPORT DOMAIN-CONTAINING PROTEIN"/>
    <property type="match status" value="1"/>
</dbReference>
<keyword evidence="3" id="KW-1003">Cell membrane</keyword>
<keyword evidence="7 8" id="KW-0472">Membrane</keyword>
<evidence type="ECO:0000256" key="2">
    <source>
        <dbReference type="ARBA" id="ARBA00022448"/>
    </source>
</evidence>
<gene>
    <name evidence="9" type="ORF">N7460_006201</name>
</gene>
<dbReference type="InterPro" id="IPR046513">
    <property type="entry name" value="DUF6691"/>
</dbReference>
<comment type="subcellular location">
    <subcellularLocation>
        <location evidence="1">Cell inner membrane</location>
        <topology evidence="1">Multi-pass membrane protein</topology>
    </subcellularLocation>
</comment>
<dbReference type="Proteomes" id="UP001219568">
    <property type="component" value="Unassembled WGS sequence"/>
</dbReference>
<dbReference type="InterPro" id="IPR007272">
    <property type="entry name" value="Sulf_transp_TsuA/YedE"/>
</dbReference>
<keyword evidence="2" id="KW-0813">Transport</keyword>
<accession>A0AAD6NAG3</accession>
<evidence type="ECO:0000256" key="7">
    <source>
        <dbReference type="ARBA" id="ARBA00023136"/>
    </source>
</evidence>
<feature type="transmembrane region" description="Helical" evidence="8">
    <location>
        <begin position="20"/>
        <end position="40"/>
    </location>
</feature>
<keyword evidence="5 8" id="KW-0812">Transmembrane</keyword>
<evidence type="ECO:0000313" key="9">
    <source>
        <dbReference type="EMBL" id="KAJ6044846.1"/>
    </source>
</evidence>